<evidence type="ECO:0000313" key="1">
    <source>
        <dbReference type="EnsemblPlants" id="TuG1812G0200005891.01.T04.cds338080"/>
    </source>
</evidence>
<accession>A0A8R7VLX7</accession>
<reference evidence="3" key="1">
    <citation type="journal article" date="2013" name="Nature">
        <title>Draft genome of the wheat A-genome progenitor Triticum urartu.</title>
        <authorList>
            <person name="Ling H.Q."/>
            <person name="Zhao S."/>
            <person name="Liu D."/>
            <person name="Wang J."/>
            <person name="Sun H."/>
            <person name="Zhang C."/>
            <person name="Fan H."/>
            <person name="Li D."/>
            <person name="Dong L."/>
            <person name="Tao Y."/>
            <person name="Gao C."/>
            <person name="Wu H."/>
            <person name="Li Y."/>
            <person name="Cui Y."/>
            <person name="Guo X."/>
            <person name="Zheng S."/>
            <person name="Wang B."/>
            <person name="Yu K."/>
            <person name="Liang Q."/>
            <person name="Yang W."/>
            <person name="Lou X."/>
            <person name="Chen J."/>
            <person name="Feng M."/>
            <person name="Jian J."/>
            <person name="Zhang X."/>
            <person name="Luo G."/>
            <person name="Jiang Y."/>
            <person name="Liu J."/>
            <person name="Wang Z."/>
            <person name="Sha Y."/>
            <person name="Zhang B."/>
            <person name="Wu H."/>
            <person name="Tang D."/>
            <person name="Shen Q."/>
            <person name="Xue P."/>
            <person name="Zou S."/>
            <person name="Wang X."/>
            <person name="Liu X."/>
            <person name="Wang F."/>
            <person name="Yang Y."/>
            <person name="An X."/>
            <person name="Dong Z."/>
            <person name="Zhang K."/>
            <person name="Zhang X."/>
            <person name="Luo M.C."/>
            <person name="Dvorak J."/>
            <person name="Tong Y."/>
            <person name="Wang J."/>
            <person name="Yang H."/>
            <person name="Li Z."/>
            <person name="Wang D."/>
            <person name="Zhang A."/>
            <person name="Wang J."/>
        </authorList>
    </citation>
    <scope>NUCLEOTIDE SEQUENCE</scope>
    <source>
        <strain evidence="3">cv. G1812</strain>
    </source>
</reference>
<dbReference type="EnsemblPlants" id="TuG1812G0200005891.01.T04">
    <property type="protein sequence ID" value="TuG1812G0200005891.01.T04.cds338080"/>
    <property type="gene ID" value="TuG1812G0200005891.01"/>
</dbReference>
<sequence length="48" mass="5519">MGSRIKNIGRHKENITGHTSTMATLLMMVQEKISVILSLVMRTSRQRY</sequence>
<proteinExistence type="predicted"/>
<dbReference type="Gramene" id="TuG1812U0000329800.01.T02">
    <property type="protein sequence ID" value="TuG1812U0000329800.01.T02.s_cds7076"/>
    <property type="gene ID" value="TuG1812U0000329800.01"/>
</dbReference>
<dbReference type="AlphaFoldDB" id="A0A8R7VLX7"/>
<evidence type="ECO:0000313" key="3">
    <source>
        <dbReference type="Proteomes" id="UP000015106"/>
    </source>
</evidence>
<dbReference type="EnsemblPlants" id="TuG1812U0000329800.01.T02">
    <property type="protein sequence ID" value="TuG1812U0000329800.01.T02.s_cds7076"/>
    <property type="gene ID" value="TuG1812U0000329800.01"/>
</dbReference>
<protein>
    <submittedName>
        <fullName evidence="2">Uncharacterized protein</fullName>
    </submittedName>
</protein>
<reference evidence="1" key="2">
    <citation type="submission" date="2018-03" db="EMBL/GenBank/DDBJ databases">
        <title>The Triticum urartu genome reveals the dynamic nature of wheat genome evolution.</title>
        <authorList>
            <person name="Ling H."/>
            <person name="Ma B."/>
            <person name="Shi X."/>
            <person name="Liu H."/>
            <person name="Dong L."/>
            <person name="Sun H."/>
            <person name="Cao Y."/>
            <person name="Gao Q."/>
            <person name="Zheng S."/>
            <person name="Li Y."/>
            <person name="Yu Y."/>
            <person name="Du H."/>
            <person name="Qi M."/>
            <person name="Li Y."/>
            <person name="Yu H."/>
            <person name="Cui Y."/>
            <person name="Wang N."/>
            <person name="Chen C."/>
            <person name="Wu H."/>
            <person name="Zhao Y."/>
            <person name="Zhang J."/>
            <person name="Li Y."/>
            <person name="Zhou W."/>
            <person name="Zhang B."/>
            <person name="Hu W."/>
            <person name="Eijk M."/>
            <person name="Tang J."/>
            <person name="Witsenboer H."/>
            <person name="Zhao S."/>
            <person name="Li Z."/>
            <person name="Zhang A."/>
            <person name="Wang D."/>
            <person name="Liang C."/>
        </authorList>
    </citation>
    <scope>NUCLEOTIDE SEQUENCE [LARGE SCALE GENOMIC DNA]</scope>
    <source>
        <strain evidence="1">cv. G1812</strain>
    </source>
</reference>
<keyword evidence="3" id="KW-1185">Reference proteome</keyword>
<organism evidence="2 3">
    <name type="scientific">Triticum urartu</name>
    <name type="common">Red wild einkorn</name>
    <name type="synonym">Crithodium urartu</name>
    <dbReference type="NCBI Taxonomy" id="4572"/>
    <lineage>
        <taxon>Eukaryota</taxon>
        <taxon>Viridiplantae</taxon>
        <taxon>Streptophyta</taxon>
        <taxon>Embryophyta</taxon>
        <taxon>Tracheophyta</taxon>
        <taxon>Spermatophyta</taxon>
        <taxon>Magnoliopsida</taxon>
        <taxon>Liliopsida</taxon>
        <taxon>Poales</taxon>
        <taxon>Poaceae</taxon>
        <taxon>BOP clade</taxon>
        <taxon>Pooideae</taxon>
        <taxon>Triticodae</taxon>
        <taxon>Triticeae</taxon>
        <taxon>Triticinae</taxon>
        <taxon>Triticum</taxon>
    </lineage>
</organism>
<name>A0A8R7VLX7_TRIUA</name>
<dbReference type="Proteomes" id="UP000015106">
    <property type="component" value="Chromosome 2"/>
</dbReference>
<evidence type="ECO:0000313" key="2">
    <source>
        <dbReference type="EnsemblPlants" id="TuG1812U0000329800.01.T02.s_cds7076"/>
    </source>
</evidence>
<dbReference type="Gramene" id="TuG1812G0200005891.01.T04">
    <property type="protein sequence ID" value="TuG1812G0200005891.01.T04.cds338080"/>
    <property type="gene ID" value="TuG1812G0200005891.01"/>
</dbReference>
<reference evidence="2" key="3">
    <citation type="submission" date="2022-06" db="UniProtKB">
        <authorList>
            <consortium name="EnsemblPlants"/>
        </authorList>
    </citation>
    <scope>IDENTIFICATION</scope>
</reference>